<dbReference type="InterPro" id="IPR036910">
    <property type="entry name" value="HMG_box_dom_sf"/>
</dbReference>
<evidence type="ECO:0000256" key="2">
    <source>
        <dbReference type="ARBA" id="ARBA00023163"/>
    </source>
</evidence>
<dbReference type="EMBL" id="JAACJK010000113">
    <property type="protein sequence ID" value="KAF5331697.1"/>
    <property type="molecule type" value="Genomic_DNA"/>
</dbReference>
<keyword evidence="2" id="KW-0804">Transcription</keyword>
<gene>
    <name evidence="6" type="ORF">D9611_007729</name>
</gene>
<feature type="region of interest" description="Disordered" evidence="4">
    <location>
        <begin position="1"/>
        <end position="20"/>
    </location>
</feature>
<dbReference type="InterPro" id="IPR009071">
    <property type="entry name" value="HMG_box_dom"/>
</dbReference>
<evidence type="ECO:0000313" key="6">
    <source>
        <dbReference type="EMBL" id="KAF5331697.1"/>
    </source>
</evidence>
<feature type="DNA-binding region" description="HMG box" evidence="3">
    <location>
        <begin position="104"/>
        <end position="173"/>
    </location>
</feature>
<dbReference type="GO" id="GO:0000978">
    <property type="term" value="F:RNA polymerase II cis-regulatory region sequence-specific DNA binding"/>
    <property type="evidence" value="ECO:0007669"/>
    <property type="project" value="TreeGrafter"/>
</dbReference>
<keyword evidence="1 3" id="KW-0238">DNA-binding</keyword>
<accession>A0A8H5BY49</accession>
<sequence>MPRSRTSPKQEEISLGYPSMPYQPCSPLGDFELFSPYQKPQPAMYSTDFCGVPLSKSFRRHGSTISARDLPFLSTQPLVQQPAFPPSPPSSTTSSTIDLVVAHIRRPPNAFMIYRSDLIKSGRIPAGVEHRQQHFSKLAGQCWNLLTETEKDVYRAKAQEALEEHQRTYPNYKFKPSPRGSRRSKTKNQSDADSQADRLRGIREKYVGITGPTLTAARNRKRKPSEAGGVGPVRGRRAAQPQRKPRPYVLPDMKNPGLTFSESSSPDSLASPMTLSENSASSHPSPNSFPALLSSSNSSAGGDQVPVFANPFSDSYCSSSNVFGLSDVLQGLDITAKALPEAPVSFISPFNAPPSYFDAFSAPYPYGPVVFQGSPEAFTMNIPFLPQPNFAMHFRSLTDDTSFSRSPSPSPYEAFDMVNNPSEDINFAVTYSNTTSPCSAPFAPLPSLQ</sequence>
<feature type="domain" description="HMG box" evidence="5">
    <location>
        <begin position="104"/>
        <end position="173"/>
    </location>
</feature>
<dbReference type="GO" id="GO:0001228">
    <property type="term" value="F:DNA-binding transcription activator activity, RNA polymerase II-specific"/>
    <property type="evidence" value="ECO:0007669"/>
    <property type="project" value="TreeGrafter"/>
</dbReference>
<evidence type="ECO:0000313" key="7">
    <source>
        <dbReference type="Proteomes" id="UP000541558"/>
    </source>
</evidence>
<organism evidence="6 7">
    <name type="scientific">Ephemerocybe angulata</name>
    <dbReference type="NCBI Taxonomy" id="980116"/>
    <lineage>
        <taxon>Eukaryota</taxon>
        <taxon>Fungi</taxon>
        <taxon>Dikarya</taxon>
        <taxon>Basidiomycota</taxon>
        <taxon>Agaricomycotina</taxon>
        <taxon>Agaricomycetes</taxon>
        <taxon>Agaricomycetidae</taxon>
        <taxon>Agaricales</taxon>
        <taxon>Agaricineae</taxon>
        <taxon>Psathyrellaceae</taxon>
        <taxon>Ephemerocybe</taxon>
    </lineage>
</organism>
<dbReference type="PROSITE" id="PS50118">
    <property type="entry name" value="HMG_BOX_2"/>
    <property type="match status" value="1"/>
</dbReference>
<dbReference type="OrthoDB" id="6247875at2759"/>
<dbReference type="SMART" id="SM00398">
    <property type="entry name" value="HMG"/>
    <property type="match status" value="1"/>
</dbReference>
<dbReference type="InterPro" id="IPR050140">
    <property type="entry name" value="SRY-related_HMG-box_TF-like"/>
</dbReference>
<proteinExistence type="predicted"/>
<dbReference type="GO" id="GO:0030154">
    <property type="term" value="P:cell differentiation"/>
    <property type="evidence" value="ECO:0007669"/>
    <property type="project" value="TreeGrafter"/>
</dbReference>
<protein>
    <recommendedName>
        <fullName evidence="5">HMG box domain-containing protein</fullName>
    </recommendedName>
</protein>
<evidence type="ECO:0000259" key="5">
    <source>
        <dbReference type="PROSITE" id="PS50118"/>
    </source>
</evidence>
<keyword evidence="7" id="KW-1185">Reference proteome</keyword>
<feature type="compositionally biased region" description="Low complexity" evidence="4">
    <location>
        <begin position="285"/>
        <end position="296"/>
    </location>
</feature>
<feature type="compositionally biased region" description="Basic and acidic residues" evidence="4">
    <location>
        <begin position="195"/>
        <end position="206"/>
    </location>
</feature>
<feature type="region of interest" description="Disordered" evidence="4">
    <location>
        <begin position="165"/>
        <end position="296"/>
    </location>
</feature>
<feature type="compositionally biased region" description="Low complexity" evidence="4">
    <location>
        <begin position="261"/>
        <end position="271"/>
    </location>
</feature>
<dbReference type="CDD" id="cd01389">
    <property type="entry name" value="HMG-box_ROX1-like"/>
    <property type="match status" value="1"/>
</dbReference>
<comment type="caution">
    <text evidence="6">The sequence shown here is derived from an EMBL/GenBank/DDBJ whole genome shotgun (WGS) entry which is preliminary data.</text>
</comment>
<dbReference type="Gene3D" id="1.10.30.10">
    <property type="entry name" value="High mobility group box domain"/>
    <property type="match status" value="1"/>
</dbReference>
<reference evidence="6 7" key="1">
    <citation type="journal article" date="2020" name="ISME J.">
        <title>Uncovering the hidden diversity of litter-decomposition mechanisms in mushroom-forming fungi.</title>
        <authorList>
            <person name="Floudas D."/>
            <person name="Bentzer J."/>
            <person name="Ahren D."/>
            <person name="Johansson T."/>
            <person name="Persson P."/>
            <person name="Tunlid A."/>
        </authorList>
    </citation>
    <scope>NUCLEOTIDE SEQUENCE [LARGE SCALE GENOMIC DNA]</scope>
    <source>
        <strain evidence="6 7">CBS 175.51</strain>
    </source>
</reference>
<dbReference type="Pfam" id="PF00505">
    <property type="entry name" value="HMG_box"/>
    <property type="match status" value="1"/>
</dbReference>
<evidence type="ECO:0000256" key="3">
    <source>
        <dbReference type="PROSITE-ProRule" id="PRU00267"/>
    </source>
</evidence>
<dbReference type="SUPFAM" id="SSF47095">
    <property type="entry name" value="HMG-box"/>
    <property type="match status" value="1"/>
</dbReference>
<dbReference type="GO" id="GO:0005634">
    <property type="term" value="C:nucleus"/>
    <property type="evidence" value="ECO:0007669"/>
    <property type="project" value="UniProtKB-UniRule"/>
</dbReference>
<name>A0A8H5BY49_9AGAR</name>
<evidence type="ECO:0000256" key="1">
    <source>
        <dbReference type="ARBA" id="ARBA00023125"/>
    </source>
</evidence>
<dbReference type="AlphaFoldDB" id="A0A8H5BY49"/>
<feature type="compositionally biased region" description="Polar residues" evidence="4">
    <location>
        <begin position="273"/>
        <end position="284"/>
    </location>
</feature>
<dbReference type="Proteomes" id="UP000541558">
    <property type="component" value="Unassembled WGS sequence"/>
</dbReference>
<dbReference type="PANTHER" id="PTHR10270:SF161">
    <property type="entry name" value="SEX-DETERMINING REGION Y PROTEIN"/>
    <property type="match status" value="1"/>
</dbReference>
<dbReference type="PANTHER" id="PTHR10270">
    <property type="entry name" value="SOX TRANSCRIPTION FACTOR"/>
    <property type="match status" value="1"/>
</dbReference>
<evidence type="ECO:0000256" key="4">
    <source>
        <dbReference type="SAM" id="MobiDB-lite"/>
    </source>
</evidence>
<keyword evidence="3" id="KW-0539">Nucleus</keyword>